<keyword evidence="4" id="KW-0378">Hydrolase</keyword>
<reference evidence="9" key="1">
    <citation type="submission" date="2025-08" db="UniProtKB">
        <authorList>
            <consortium name="Ensembl"/>
        </authorList>
    </citation>
    <scope>IDENTIFICATION</scope>
</reference>
<evidence type="ECO:0000256" key="3">
    <source>
        <dbReference type="ARBA" id="ARBA00022723"/>
    </source>
</evidence>
<keyword evidence="6" id="KW-0464">Manganese</keyword>
<sequence>MPPHCLSAEDEQRCRRLLAGATARLRARPAAAAVLVPLCSVRGIPALLYTLRSSRLAGRHKGDVSFPGGKWDPTDQDVVHTALRETREELGLTVPEERVWGILQPVYDQQKTTVVPVLAGVGPLDPQSLRPNPEEVSGERR</sequence>
<dbReference type="Ensembl" id="ENSLCNT00005024482.1">
    <property type="protein sequence ID" value="ENSLCNP00005021870.1"/>
    <property type="gene ID" value="ENSLCNG00005014272.1"/>
</dbReference>
<dbReference type="GO" id="GO:0010945">
    <property type="term" value="F:coenzyme A diphosphatase activity"/>
    <property type="evidence" value="ECO:0007669"/>
    <property type="project" value="InterPro"/>
</dbReference>
<evidence type="ECO:0000256" key="2">
    <source>
        <dbReference type="ARBA" id="ARBA00001946"/>
    </source>
</evidence>
<dbReference type="Pfam" id="PF00293">
    <property type="entry name" value="NUDIX"/>
    <property type="match status" value="1"/>
</dbReference>
<dbReference type="Proteomes" id="UP000472241">
    <property type="component" value="Unplaced"/>
</dbReference>
<dbReference type="InterPro" id="IPR015797">
    <property type="entry name" value="NUDIX_hydrolase-like_dom_sf"/>
</dbReference>
<dbReference type="PANTHER" id="PTHR12992">
    <property type="entry name" value="NUDIX HYDROLASE"/>
    <property type="match status" value="1"/>
</dbReference>
<keyword evidence="3" id="KW-0479">Metal-binding</keyword>
<dbReference type="GO" id="GO:0046872">
    <property type="term" value="F:metal ion binding"/>
    <property type="evidence" value="ECO:0007669"/>
    <property type="project" value="UniProtKB-KW"/>
</dbReference>
<comment type="cofactor">
    <cofactor evidence="2">
        <name>Mg(2+)</name>
        <dbReference type="ChEBI" id="CHEBI:18420"/>
    </cofactor>
</comment>
<dbReference type="PROSITE" id="PS51462">
    <property type="entry name" value="NUDIX"/>
    <property type="match status" value="1"/>
</dbReference>
<dbReference type="PANTHER" id="PTHR12992:SF11">
    <property type="entry name" value="MITOCHONDRIAL COENZYME A DIPHOSPHATASE NUDT8"/>
    <property type="match status" value="1"/>
</dbReference>
<evidence type="ECO:0000313" key="10">
    <source>
        <dbReference type="Proteomes" id="UP000472241"/>
    </source>
</evidence>
<keyword evidence="10" id="KW-1185">Reference proteome</keyword>
<evidence type="ECO:0000256" key="7">
    <source>
        <dbReference type="SAM" id="MobiDB-lite"/>
    </source>
</evidence>
<proteinExistence type="predicted"/>
<accession>A0A667H6Q7</accession>
<evidence type="ECO:0000256" key="6">
    <source>
        <dbReference type="ARBA" id="ARBA00023211"/>
    </source>
</evidence>
<evidence type="ECO:0000259" key="8">
    <source>
        <dbReference type="PROSITE" id="PS51462"/>
    </source>
</evidence>
<keyword evidence="5" id="KW-0460">Magnesium</keyword>
<organism evidence="9 10">
    <name type="scientific">Lynx canadensis</name>
    <name type="common">Canada lynx</name>
    <name type="synonym">Felis canadensis</name>
    <dbReference type="NCBI Taxonomy" id="61383"/>
    <lineage>
        <taxon>Eukaryota</taxon>
        <taxon>Metazoa</taxon>
        <taxon>Chordata</taxon>
        <taxon>Craniata</taxon>
        <taxon>Vertebrata</taxon>
        <taxon>Euteleostomi</taxon>
        <taxon>Mammalia</taxon>
        <taxon>Eutheria</taxon>
        <taxon>Laurasiatheria</taxon>
        <taxon>Carnivora</taxon>
        <taxon>Feliformia</taxon>
        <taxon>Felidae</taxon>
        <taxon>Felinae</taxon>
        <taxon>Lynx</taxon>
    </lineage>
</organism>
<feature type="domain" description="Nudix hydrolase" evidence="8">
    <location>
        <begin position="25"/>
        <end position="141"/>
    </location>
</feature>
<dbReference type="Gene3D" id="3.90.79.10">
    <property type="entry name" value="Nucleoside Triphosphate Pyrophosphohydrolase"/>
    <property type="match status" value="1"/>
</dbReference>
<evidence type="ECO:0000256" key="4">
    <source>
        <dbReference type="ARBA" id="ARBA00022801"/>
    </source>
</evidence>
<protein>
    <recommendedName>
        <fullName evidence="8">Nudix hydrolase domain-containing protein</fullName>
    </recommendedName>
</protein>
<name>A0A667H6Q7_LYNCA</name>
<dbReference type="SUPFAM" id="SSF55811">
    <property type="entry name" value="Nudix"/>
    <property type="match status" value="1"/>
</dbReference>
<gene>
    <name evidence="9" type="primary">NUDT8</name>
</gene>
<dbReference type="CDD" id="cd03426">
    <property type="entry name" value="NUDIX_CoAse_Nudt7"/>
    <property type="match status" value="1"/>
</dbReference>
<dbReference type="InterPro" id="IPR000086">
    <property type="entry name" value="NUDIX_hydrolase_dom"/>
</dbReference>
<reference evidence="9" key="2">
    <citation type="submission" date="2025-09" db="UniProtKB">
        <authorList>
            <consortium name="Ensembl"/>
        </authorList>
    </citation>
    <scope>IDENTIFICATION</scope>
</reference>
<dbReference type="AlphaFoldDB" id="A0A667H6Q7"/>
<feature type="region of interest" description="Disordered" evidence="7">
    <location>
        <begin position="121"/>
        <end position="141"/>
    </location>
</feature>
<evidence type="ECO:0000256" key="1">
    <source>
        <dbReference type="ARBA" id="ARBA00001936"/>
    </source>
</evidence>
<evidence type="ECO:0000313" key="9">
    <source>
        <dbReference type="Ensembl" id="ENSLCNP00005021870.1"/>
    </source>
</evidence>
<evidence type="ECO:0000256" key="5">
    <source>
        <dbReference type="ARBA" id="ARBA00022842"/>
    </source>
</evidence>
<comment type="cofactor">
    <cofactor evidence="1">
        <name>Mn(2+)</name>
        <dbReference type="ChEBI" id="CHEBI:29035"/>
    </cofactor>
</comment>
<dbReference type="InterPro" id="IPR045121">
    <property type="entry name" value="CoAse"/>
</dbReference>